<dbReference type="CDD" id="cd07563">
    <property type="entry name" value="Peptidase_S41_IRBP"/>
    <property type="match status" value="1"/>
</dbReference>
<dbReference type="InterPro" id="IPR029045">
    <property type="entry name" value="ClpP/crotonase-like_dom_sf"/>
</dbReference>
<feature type="signal peptide" evidence="1">
    <location>
        <begin position="1"/>
        <end position="30"/>
    </location>
</feature>
<dbReference type="KEGG" id="sphk:SKP52_16580"/>
<evidence type="ECO:0000313" key="4">
    <source>
        <dbReference type="Proteomes" id="UP000030907"/>
    </source>
</evidence>
<dbReference type="Gene3D" id="3.90.226.10">
    <property type="entry name" value="2-enoyl-CoA Hydratase, Chain A, domain 1"/>
    <property type="match status" value="2"/>
</dbReference>
<dbReference type="Pfam" id="PF03572">
    <property type="entry name" value="Peptidase_S41"/>
    <property type="match status" value="1"/>
</dbReference>
<dbReference type="PANTHER" id="PTHR11261">
    <property type="entry name" value="INTERPHOTORECEPTOR RETINOID-BINDING PROTEIN"/>
    <property type="match status" value="1"/>
</dbReference>
<dbReference type="RefSeq" id="WP_039576469.1">
    <property type="nucleotide sequence ID" value="NZ_CP009122.1"/>
</dbReference>
<reference evidence="3 4" key="1">
    <citation type="journal article" date="2015" name="Int. J. Syst. Evol. Microbiol.">
        <title>Description of Sphingopyxis fribergensis sp. nov. - a soil bacterium with the ability to degrade styrene and phenylacetic acid.</title>
        <authorList>
            <person name="Oelschlagel M."/>
            <person name="Ruckert C."/>
            <person name="Kalinowski J."/>
            <person name="Schmidt G."/>
            <person name="Schlomann M."/>
            <person name="Tischler D."/>
        </authorList>
    </citation>
    <scope>NUCLEOTIDE SEQUENCE [LARGE SCALE GENOMIC DNA]</scope>
    <source>
        <strain evidence="3 4">Kp5.2</strain>
    </source>
</reference>
<dbReference type="InterPro" id="IPR005151">
    <property type="entry name" value="Tail-specific_protease"/>
</dbReference>
<dbReference type="Gene3D" id="3.30.750.44">
    <property type="match status" value="2"/>
</dbReference>
<evidence type="ECO:0000259" key="2">
    <source>
        <dbReference type="SMART" id="SM00245"/>
    </source>
</evidence>
<keyword evidence="4" id="KW-1185">Reference proteome</keyword>
<keyword evidence="1" id="KW-0732">Signal</keyword>
<protein>
    <recommendedName>
        <fullName evidence="2">Tail specific protease domain-containing protein</fullName>
    </recommendedName>
</protein>
<dbReference type="SUPFAM" id="SSF52096">
    <property type="entry name" value="ClpP/crotonase"/>
    <property type="match status" value="1"/>
</dbReference>
<proteinExistence type="predicted"/>
<accession>A0A0A7PJP2</accession>
<sequence>MIRSSRILPALLLAAGMAVAPILAPPPAYAADEASADGIAEKYAALLERDYVYPETGKRYAAAIRAGIAAGRYKALSGPALGEAIDADVNAVAPDGHLRLRAPETAGAPAATAPGSAAPVRRPPKVPVEQAGWIAPGIAFVRFNVFPMDAAVTAQAEKFMADHADAKAIIFDIRTHNGGGLDQMDVIFPWLFAEPTRLVTMATRASVDARGGSPIDGLASMRLVKGDAGMVAREHWATPNADTRLRDAKIYVLTSGATASAAEHFSLAMKHTGRGVLVGAPTAGANHFGTGEDLGGGYGAFIPVGRTYDPKTGKDWEGDGVQPDIAVAPADALVRVLTDLGVAPAEAKTLSDAHMPSWPMERRRPKPKG</sequence>
<name>A0A0A7PJP2_9SPHN</name>
<dbReference type="Proteomes" id="UP000030907">
    <property type="component" value="Chromosome"/>
</dbReference>
<organism evidence="3 4">
    <name type="scientific">Sphingopyxis fribergensis</name>
    <dbReference type="NCBI Taxonomy" id="1515612"/>
    <lineage>
        <taxon>Bacteria</taxon>
        <taxon>Pseudomonadati</taxon>
        <taxon>Pseudomonadota</taxon>
        <taxon>Alphaproteobacteria</taxon>
        <taxon>Sphingomonadales</taxon>
        <taxon>Sphingomonadaceae</taxon>
        <taxon>Sphingopyxis</taxon>
    </lineage>
</organism>
<dbReference type="SMART" id="SM00245">
    <property type="entry name" value="TSPc"/>
    <property type="match status" value="1"/>
</dbReference>
<dbReference type="EMBL" id="CP009122">
    <property type="protein sequence ID" value="AJA10190.1"/>
    <property type="molecule type" value="Genomic_DNA"/>
</dbReference>
<dbReference type="STRING" id="1515612.SKP52_16580"/>
<evidence type="ECO:0000313" key="3">
    <source>
        <dbReference type="EMBL" id="AJA10190.1"/>
    </source>
</evidence>
<dbReference type="HOGENOM" id="CLU_044498_0_0_5"/>
<gene>
    <name evidence="3" type="ORF">SKP52_16580</name>
</gene>
<feature type="domain" description="Tail specific protease" evidence="2">
    <location>
        <begin position="112"/>
        <end position="328"/>
    </location>
</feature>
<evidence type="ECO:0000256" key="1">
    <source>
        <dbReference type="SAM" id="SignalP"/>
    </source>
</evidence>
<dbReference type="AlphaFoldDB" id="A0A0A7PJP2"/>
<dbReference type="PANTHER" id="PTHR11261:SF3">
    <property type="entry name" value="RETINOL-BINDING PROTEIN 3"/>
    <property type="match status" value="1"/>
</dbReference>
<feature type="chain" id="PRO_5002044074" description="Tail specific protease domain-containing protein" evidence="1">
    <location>
        <begin position="31"/>
        <end position="369"/>
    </location>
</feature>
<dbReference type="GO" id="GO:0008236">
    <property type="term" value="F:serine-type peptidase activity"/>
    <property type="evidence" value="ECO:0007669"/>
    <property type="project" value="InterPro"/>
</dbReference>
<dbReference type="GO" id="GO:0006508">
    <property type="term" value="P:proteolysis"/>
    <property type="evidence" value="ECO:0007669"/>
    <property type="project" value="InterPro"/>
</dbReference>